<dbReference type="CDD" id="cd03444">
    <property type="entry name" value="Thioesterase_II_repeat1"/>
    <property type="match status" value="1"/>
</dbReference>
<dbReference type="PANTHER" id="PTHR11066">
    <property type="entry name" value="ACYL-COA THIOESTERASE"/>
    <property type="match status" value="1"/>
</dbReference>
<dbReference type="CDD" id="cd03445">
    <property type="entry name" value="Thioesterase_II_repeat2"/>
    <property type="match status" value="1"/>
</dbReference>
<gene>
    <name evidence="4" type="ORF">NA57DRAFT_51050</name>
</gene>
<dbReference type="InterPro" id="IPR003703">
    <property type="entry name" value="Acyl_CoA_thio"/>
</dbReference>
<keyword evidence="5" id="KW-1185">Reference proteome</keyword>
<keyword evidence="2" id="KW-0378">Hydrolase</keyword>
<dbReference type="Pfam" id="PF13622">
    <property type="entry name" value="4HBT_3"/>
    <property type="match status" value="1"/>
</dbReference>
<dbReference type="GO" id="GO:0005782">
    <property type="term" value="C:peroxisomal matrix"/>
    <property type="evidence" value="ECO:0007669"/>
    <property type="project" value="TreeGrafter"/>
</dbReference>
<dbReference type="GO" id="GO:0047617">
    <property type="term" value="F:fatty acyl-CoA hydrolase activity"/>
    <property type="evidence" value="ECO:0007669"/>
    <property type="project" value="InterPro"/>
</dbReference>
<evidence type="ECO:0000256" key="2">
    <source>
        <dbReference type="ARBA" id="ARBA00022801"/>
    </source>
</evidence>
<evidence type="ECO:0000313" key="5">
    <source>
        <dbReference type="Proteomes" id="UP000799772"/>
    </source>
</evidence>
<proteinExistence type="inferred from homology"/>
<dbReference type="InterPro" id="IPR049449">
    <property type="entry name" value="TesB_ACOT8-like_N"/>
</dbReference>
<comment type="similarity">
    <text evidence="1">Belongs to the C/M/P thioester hydrolase family.</text>
</comment>
<feature type="domain" description="Acyl-CoA thioesterase-like N-terminal HotDog" evidence="3">
    <location>
        <begin position="34"/>
        <end position="107"/>
    </location>
</feature>
<dbReference type="InterPro" id="IPR042171">
    <property type="entry name" value="Acyl-CoA_hotdog"/>
</dbReference>
<dbReference type="SUPFAM" id="SSF54637">
    <property type="entry name" value="Thioesterase/thiol ester dehydrase-isomerase"/>
    <property type="match status" value="2"/>
</dbReference>
<dbReference type="Proteomes" id="UP000799772">
    <property type="component" value="Unassembled WGS sequence"/>
</dbReference>
<name>A0A9P4IQH0_9PEZI</name>
<dbReference type="InterPro" id="IPR029069">
    <property type="entry name" value="HotDog_dom_sf"/>
</dbReference>
<dbReference type="EMBL" id="ML978121">
    <property type="protein sequence ID" value="KAF2104208.1"/>
    <property type="molecule type" value="Genomic_DNA"/>
</dbReference>
<accession>A0A9P4IQH0</accession>
<dbReference type="Gene3D" id="2.40.160.210">
    <property type="entry name" value="Acyl-CoA thioesterase, double hotdog domain"/>
    <property type="match status" value="1"/>
</dbReference>
<dbReference type="OrthoDB" id="68328at2759"/>
<evidence type="ECO:0000259" key="3">
    <source>
        <dbReference type="Pfam" id="PF13622"/>
    </source>
</evidence>
<comment type="caution">
    <text evidence="4">The sequence shown here is derived from an EMBL/GenBank/DDBJ whole genome shotgun (WGS) entry which is preliminary data.</text>
</comment>
<evidence type="ECO:0000256" key="1">
    <source>
        <dbReference type="ARBA" id="ARBA00006538"/>
    </source>
</evidence>
<protein>
    <submittedName>
        <fullName evidence="4">Thioesterase/thiol ester dehydrase-isomerase</fullName>
    </submittedName>
</protein>
<sequence>MATDTTNFVDQMKLEKIDDDTYRSTTLAPGFETRAYGGHFMAQALLAASRTVRNGFVVHNFTGYFLVEGRTDIHFLYRVRNLREGRGYCTRNVEVYQGRPEKLMYTCICSFKQPEPRGLDVQQQVDLREKYGVALRSKRPDEWPEAPAIDSPWFWKYMTRPGNSPEGDSNIPFPGVSRRKVDMRPYNSTVEPSDRVQLQYYRIRGPMPPVAEDPNMHVAAHLYSSDSNGLFIIPNFLQEHDADNYYRLGSLHHSVVFHVSPEELSWYDEDGNARWFVQEAWVGRYAYGRALAPSKYFREDGLHVLSTFQDGMVRLGSVPGGRPGLFQSKGDEKPKM</sequence>
<reference evidence="4" key="1">
    <citation type="journal article" date="2020" name="Stud. Mycol.">
        <title>101 Dothideomycetes genomes: a test case for predicting lifestyles and emergence of pathogens.</title>
        <authorList>
            <person name="Haridas S."/>
            <person name="Albert R."/>
            <person name="Binder M."/>
            <person name="Bloem J."/>
            <person name="Labutti K."/>
            <person name="Salamov A."/>
            <person name="Andreopoulos B."/>
            <person name="Baker S."/>
            <person name="Barry K."/>
            <person name="Bills G."/>
            <person name="Bluhm B."/>
            <person name="Cannon C."/>
            <person name="Castanera R."/>
            <person name="Culley D."/>
            <person name="Daum C."/>
            <person name="Ezra D."/>
            <person name="Gonzalez J."/>
            <person name="Henrissat B."/>
            <person name="Kuo A."/>
            <person name="Liang C."/>
            <person name="Lipzen A."/>
            <person name="Lutzoni F."/>
            <person name="Magnuson J."/>
            <person name="Mondo S."/>
            <person name="Nolan M."/>
            <person name="Ohm R."/>
            <person name="Pangilinan J."/>
            <person name="Park H.-J."/>
            <person name="Ramirez L."/>
            <person name="Alfaro M."/>
            <person name="Sun H."/>
            <person name="Tritt A."/>
            <person name="Yoshinaga Y."/>
            <person name="Zwiers L.-H."/>
            <person name="Turgeon B."/>
            <person name="Goodwin S."/>
            <person name="Spatafora J."/>
            <person name="Crous P."/>
            <person name="Grigoriev I."/>
        </authorList>
    </citation>
    <scope>NUCLEOTIDE SEQUENCE</scope>
    <source>
        <strain evidence="4">CBS 133067</strain>
    </source>
</reference>
<dbReference type="GO" id="GO:0009062">
    <property type="term" value="P:fatty acid catabolic process"/>
    <property type="evidence" value="ECO:0007669"/>
    <property type="project" value="TreeGrafter"/>
</dbReference>
<organism evidence="4 5">
    <name type="scientific">Rhizodiscina lignyota</name>
    <dbReference type="NCBI Taxonomy" id="1504668"/>
    <lineage>
        <taxon>Eukaryota</taxon>
        <taxon>Fungi</taxon>
        <taxon>Dikarya</taxon>
        <taxon>Ascomycota</taxon>
        <taxon>Pezizomycotina</taxon>
        <taxon>Dothideomycetes</taxon>
        <taxon>Pleosporomycetidae</taxon>
        <taxon>Aulographales</taxon>
        <taxon>Rhizodiscinaceae</taxon>
        <taxon>Rhizodiscina</taxon>
    </lineage>
</organism>
<dbReference type="PANTHER" id="PTHR11066:SF64">
    <property type="entry name" value="ACYL-COA THIOESTERASE (AFU_ORTHOLOGUE AFUA_1G12060)"/>
    <property type="match status" value="1"/>
</dbReference>
<evidence type="ECO:0000313" key="4">
    <source>
        <dbReference type="EMBL" id="KAF2104208.1"/>
    </source>
</evidence>
<dbReference type="GO" id="GO:0006637">
    <property type="term" value="P:acyl-CoA metabolic process"/>
    <property type="evidence" value="ECO:0007669"/>
    <property type="project" value="InterPro"/>
</dbReference>
<dbReference type="AlphaFoldDB" id="A0A9P4IQH0"/>